<dbReference type="InterPro" id="IPR003115">
    <property type="entry name" value="ParB_N"/>
</dbReference>
<dbReference type="GO" id="GO:0045881">
    <property type="term" value="P:positive regulation of sporulation resulting in formation of a cellular spore"/>
    <property type="evidence" value="ECO:0007669"/>
    <property type="project" value="TreeGrafter"/>
</dbReference>
<dbReference type="GO" id="GO:0005694">
    <property type="term" value="C:chromosome"/>
    <property type="evidence" value="ECO:0007669"/>
    <property type="project" value="TreeGrafter"/>
</dbReference>
<accession>A0A510V506</accession>
<dbReference type="PROSITE" id="PS00092">
    <property type="entry name" value="N6_MTASE"/>
    <property type="match status" value="1"/>
</dbReference>
<evidence type="ECO:0000256" key="2">
    <source>
        <dbReference type="ARBA" id="ARBA00022603"/>
    </source>
</evidence>
<dbReference type="GO" id="GO:0008170">
    <property type="term" value="F:N-methyltransferase activity"/>
    <property type="evidence" value="ECO:0007669"/>
    <property type="project" value="InterPro"/>
</dbReference>
<dbReference type="EMBL" id="BJUB01000004">
    <property type="protein sequence ID" value="GEK21001.1"/>
    <property type="molecule type" value="Genomic_DNA"/>
</dbReference>
<dbReference type="InterPro" id="IPR002052">
    <property type="entry name" value="DNA_methylase_N6_adenine_CS"/>
</dbReference>
<comment type="similarity">
    <text evidence="1 4">Belongs to the N(4)/N(6)-methyltransferase family.</text>
</comment>
<dbReference type="PANTHER" id="PTHR33375:SF1">
    <property type="entry name" value="CHROMOSOME-PARTITIONING PROTEIN PARB-RELATED"/>
    <property type="match status" value="1"/>
</dbReference>
<dbReference type="GO" id="GO:0007059">
    <property type="term" value="P:chromosome segregation"/>
    <property type="evidence" value="ECO:0007669"/>
    <property type="project" value="TreeGrafter"/>
</dbReference>
<dbReference type="Gene3D" id="3.40.50.150">
    <property type="entry name" value="Vaccinia Virus protein VP39"/>
    <property type="match status" value="1"/>
</dbReference>
<dbReference type="InterPro" id="IPR036086">
    <property type="entry name" value="ParB/Sulfiredoxin_sf"/>
</dbReference>
<sequence>MSLQEDSAPFQLMPTLDAATEAALRASIAEFGVKVPVLVDQHGRIIDGHHRIRIASELGVPCESMVVVVDDDEHAMRLAAELNLVRRHMTRDVLRAHVEILVVERGMILTAVAKALGVSYGTVWNAKQLISPDKLPKGAVGRDGKVRPRKYDKRPLTLKEYRTERRRDELAAQRQEYDTAPTYRAPVRIGDFREVFADLEPGSVDLILTDPPYGRRAVPLYTDLAVFAARVLKPGGSLIAYAGQSTLHEVIPNMAEHLRYWWTICLLQGSPTPAIPGVGVFVGWKPILWFVNGGTRVHPRMLNDVIKSERPPDQTTHRWAQSVAQIEGLIESLTDPGDLIVDPFAGTAAWGAFAQSMNRRWLGSDLGGAVIP</sequence>
<comment type="caution">
    <text evidence="6">The sequence shown here is derived from an EMBL/GenBank/DDBJ whole genome shotgun (WGS) entry which is preliminary data.</text>
</comment>
<dbReference type="PANTHER" id="PTHR33375">
    <property type="entry name" value="CHROMOSOME-PARTITIONING PROTEIN PARB-RELATED"/>
    <property type="match status" value="1"/>
</dbReference>
<dbReference type="InterPro" id="IPR001091">
    <property type="entry name" value="RM_Methyltransferase"/>
</dbReference>
<evidence type="ECO:0000256" key="1">
    <source>
        <dbReference type="ARBA" id="ARBA00006594"/>
    </source>
</evidence>
<dbReference type="CDD" id="cd02440">
    <property type="entry name" value="AdoMet_MTases"/>
    <property type="match status" value="1"/>
</dbReference>
<dbReference type="SUPFAM" id="SSF110849">
    <property type="entry name" value="ParB/Sulfiredoxin"/>
    <property type="match status" value="1"/>
</dbReference>
<dbReference type="InterPro" id="IPR029063">
    <property type="entry name" value="SAM-dependent_MTases_sf"/>
</dbReference>
<dbReference type="InterPro" id="IPR002941">
    <property type="entry name" value="DNA_methylase_N4/N6"/>
</dbReference>
<dbReference type="Gene3D" id="3.90.1530.10">
    <property type="entry name" value="Conserved hypothetical protein from pyrococcus furiosus pfu- 392566-001, ParB domain"/>
    <property type="match status" value="1"/>
</dbReference>
<dbReference type="OrthoDB" id="9773060at2"/>
<dbReference type="GO" id="GO:0032259">
    <property type="term" value="P:methylation"/>
    <property type="evidence" value="ECO:0007669"/>
    <property type="project" value="UniProtKB-KW"/>
</dbReference>
<keyword evidence="3" id="KW-0808">Transferase</keyword>
<feature type="domain" description="ParB-like N-terminal" evidence="5">
    <location>
        <begin position="5"/>
        <end position="84"/>
    </location>
</feature>
<evidence type="ECO:0000256" key="4">
    <source>
        <dbReference type="RuleBase" id="RU362026"/>
    </source>
</evidence>
<keyword evidence="2" id="KW-0489">Methyltransferase</keyword>
<reference evidence="6 7" key="1">
    <citation type="submission" date="2019-07" db="EMBL/GenBank/DDBJ databases">
        <title>Whole genome shotgun sequence of Cellulomonas xylanilytica NBRC 101102.</title>
        <authorList>
            <person name="Hosoyama A."/>
            <person name="Uohara A."/>
            <person name="Ohji S."/>
            <person name="Ichikawa N."/>
        </authorList>
    </citation>
    <scope>NUCLEOTIDE SEQUENCE [LARGE SCALE GENOMIC DNA]</scope>
    <source>
        <strain evidence="6 7">NBRC 101102</strain>
    </source>
</reference>
<organism evidence="6 7">
    <name type="scientific">Cellulomonas xylanilytica</name>
    <dbReference type="NCBI Taxonomy" id="233583"/>
    <lineage>
        <taxon>Bacteria</taxon>
        <taxon>Bacillati</taxon>
        <taxon>Actinomycetota</taxon>
        <taxon>Actinomycetes</taxon>
        <taxon>Micrococcales</taxon>
        <taxon>Cellulomonadaceae</taxon>
        <taxon>Cellulomonas</taxon>
    </lineage>
</organism>
<dbReference type="Proteomes" id="UP000321118">
    <property type="component" value="Unassembled WGS sequence"/>
</dbReference>
<dbReference type="SUPFAM" id="SSF53335">
    <property type="entry name" value="S-adenosyl-L-methionine-dependent methyltransferases"/>
    <property type="match status" value="1"/>
</dbReference>
<evidence type="ECO:0000313" key="6">
    <source>
        <dbReference type="EMBL" id="GEK21001.1"/>
    </source>
</evidence>
<keyword evidence="7" id="KW-1185">Reference proteome</keyword>
<evidence type="ECO:0000313" key="7">
    <source>
        <dbReference type="Proteomes" id="UP000321118"/>
    </source>
</evidence>
<dbReference type="AlphaFoldDB" id="A0A510V506"/>
<name>A0A510V506_9CELL</name>
<gene>
    <name evidence="6" type="ORF">CXY01_15210</name>
</gene>
<dbReference type="SMART" id="SM00470">
    <property type="entry name" value="ParB"/>
    <property type="match status" value="1"/>
</dbReference>
<dbReference type="InterPro" id="IPR050336">
    <property type="entry name" value="Chromosome_partition/occlusion"/>
</dbReference>
<dbReference type="PRINTS" id="PR00508">
    <property type="entry name" value="S21N4MTFRASE"/>
</dbReference>
<protein>
    <recommendedName>
        <fullName evidence="4">Methyltransferase</fullName>
        <ecNumber evidence="4">2.1.1.-</ecNumber>
    </recommendedName>
</protein>
<proteinExistence type="inferred from homology"/>
<dbReference type="GO" id="GO:0003677">
    <property type="term" value="F:DNA binding"/>
    <property type="evidence" value="ECO:0007669"/>
    <property type="project" value="InterPro"/>
</dbReference>
<evidence type="ECO:0000256" key="3">
    <source>
        <dbReference type="ARBA" id="ARBA00022679"/>
    </source>
</evidence>
<dbReference type="Pfam" id="PF01555">
    <property type="entry name" value="N6_N4_Mtase"/>
    <property type="match status" value="1"/>
</dbReference>
<evidence type="ECO:0000259" key="5">
    <source>
        <dbReference type="SMART" id="SM00470"/>
    </source>
</evidence>
<dbReference type="EC" id="2.1.1.-" evidence="4"/>